<accession>A0A1M4T0G7</accession>
<reference evidence="2 3" key="1">
    <citation type="submission" date="2016-11" db="EMBL/GenBank/DDBJ databases">
        <authorList>
            <person name="Jaros S."/>
            <person name="Januszkiewicz K."/>
            <person name="Wedrychowicz H."/>
        </authorList>
    </citation>
    <scope>NUCLEOTIDE SEQUENCE [LARGE SCALE GENOMIC DNA]</scope>
    <source>
        <strain evidence="2 3">DSM 18119</strain>
    </source>
</reference>
<dbReference type="PANTHER" id="PTHR46182">
    <property type="entry name" value="FI19480P1"/>
    <property type="match status" value="1"/>
</dbReference>
<dbReference type="InterPro" id="IPR013783">
    <property type="entry name" value="Ig-like_fold"/>
</dbReference>
<proteinExistence type="predicted"/>
<dbReference type="GO" id="GO:0016020">
    <property type="term" value="C:membrane"/>
    <property type="evidence" value="ECO:0007669"/>
    <property type="project" value="TreeGrafter"/>
</dbReference>
<gene>
    <name evidence="2" type="ORF">SAMN02745131_00301</name>
</gene>
<dbReference type="InterPro" id="IPR029865">
    <property type="entry name" value="KIAA0319-like"/>
</dbReference>
<dbReference type="SMART" id="SM00089">
    <property type="entry name" value="PKD"/>
    <property type="match status" value="2"/>
</dbReference>
<feature type="domain" description="PKD/Chitinase" evidence="1">
    <location>
        <begin position="41"/>
        <end position="126"/>
    </location>
</feature>
<dbReference type="Pfam" id="PF22352">
    <property type="entry name" value="K319L-like_PKD"/>
    <property type="match status" value="2"/>
</dbReference>
<dbReference type="EMBL" id="FQUU01000001">
    <property type="protein sequence ID" value="SHE37982.1"/>
    <property type="molecule type" value="Genomic_DNA"/>
</dbReference>
<sequence length="324" mass="35528">MKALHLLILCITGFWMISCQKERSCENCIDGINQVPIAKAGADQVLQKPLDSILLDGSASFDPDGKILEYEWTVISGPALYLFNNPHSVQTIFRNLVVGTYQVQLIVTDNKGATGSDTLQISVVPSTGNIPPVAISGKDQSFTLPADTMNLDGSSSFDPDGRIVSYEWKQLDGPALANIEDINNVHTLVTNLKKGTYHFVLIVTDNGGLSGADTIQCELLQPVVQGGGFTFNLFWTCKDRCDDNDVFVTILPGFNLFANPNIPMEVVVQDNNTWVTVLPYKDPLPAGSKYYYLVNQRTLFVYRTPLAGASSFIGKPVLVKVRFI</sequence>
<keyword evidence="3" id="KW-1185">Reference proteome</keyword>
<dbReference type="Gene3D" id="2.60.40.10">
    <property type="entry name" value="Immunoglobulins"/>
    <property type="match status" value="2"/>
</dbReference>
<dbReference type="GO" id="GO:0031410">
    <property type="term" value="C:cytoplasmic vesicle"/>
    <property type="evidence" value="ECO:0007669"/>
    <property type="project" value="TreeGrafter"/>
</dbReference>
<dbReference type="RefSeq" id="WP_072833456.1">
    <property type="nucleotide sequence ID" value="NZ_FQUU01000001.1"/>
</dbReference>
<dbReference type="AlphaFoldDB" id="A0A1M4T0G7"/>
<evidence type="ECO:0000313" key="3">
    <source>
        <dbReference type="Proteomes" id="UP000184048"/>
    </source>
</evidence>
<dbReference type="Proteomes" id="UP000184048">
    <property type="component" value="Unassembled WGS sequence"/>
</dbReference>
<protein>
    <recommendedName>
        <fullName evidence="1">PKD/Chitinase domain-containing protein</fullName>
    </recommendedName>
</protein>
<dbReference type="CDD" id="cd00146">
    <property type="entry name" value="PKD"/>
    <property type="match status" value="1"/>
</dbReference>
<dbReference type="InterPro" id="IPR022409">
    <property type="entry name" value="PKD/Chitinase_dom"/>
</dbReference>
<evidence type="ECO:0000313" key="2">
    <source>
        <dbReference type="EMBL" id="SHE37982.1"/>
    </source>
</evidence>
<dbReference type="SUPFAM" id="SSF49299">
    <property type="entry name" value="PKD domain"/>
    <property type="match status" value="2"/>
</dbReference>
<feature type="domain" description="PKD/Chitinase" evidence="1">
    <location>
        <begin position="137"/>
        <end position="222"/>
    </location>
</feature>
<dbReference type="PANTHER" id="PTHR46182:SF2">
    <property type="entry name" value="FI19480P1"/>
    <property type="match status" value="1"/>
</dbReference>
<name>A0A1M4T0G7_9BACT</name>
<evidence type="ECO:0000259" key="1">
    <source>
        <dbReference type="SMART" id="SM00089"/>
    </source>
</evidence>
<dbReference type="STRING" id="1121884.SAMN02745131_00301"/>
<organism evidence="2 3">
    <name type="scientific">Flavisolibacter ginsengisoli DSM 18119</name>
    <dbReference type="NCBI Taxonomy" id="1121884"/>
    <lineage>
        <taxon>Bacteria</taxon>
        <taxon>Pseudomonadati</taxon>
        <taxon>Bacteroidota</taxon>
        <taxon>Chitinophagia</taxon>
        <taxon>Chitinophagales</taxon>
        <taxon>Chitinophagaceae</taxon>
        <taxon>Flavisolibacter</taxon>
    </lineage>
</organism>
<dbReference type="OrthoDB" id="636383at2"/>
<dbReference type="PROSITE" id="PS51257">
    <property type="entry name" value="PROKAR_LIPOPROTEIN"/>
    <property type="match status" value="1"/>
</dbReference>
<dbReference type="InterPro" id="IPR035986">
    <property type="entry name" value="PKD_dom_sf"/>
</dbReference>